<dbReference type="GeneID" id="41964995"/>
<accession>A0A6P8AX67</accession>
<reference evidence="3" key="2">
    <citation type="submission" date="2019-10" db="EMBL/GenBank/DDBJ databases">
        <authorList>
            <consortium name="NCBI Genome Project"/>
        </authorList>
    </citation>
    <scope>NUCLEOTIDE SEQUENCE</scope>
    <source>
        <strain evidence="3">NI907</strain>
    </source>
</reference>
<dbReference type="RefSeq" id="XP_030979454.1">
    <property type="nucleotide sequence ID" value="XM_031130087.1"/>
</dbReference>
<name>A0A6P8AX67_PYRGI</name>
<proteinExistence type="predicted"/>
<feature type="chain" id="PRO_5028040871" evidence="1">
    <location>
        <begin position="20"/>
        <end position="59"/>
    </location>
</feature>
<evidence type="ECO:0000313" key="3">
    <source>
        <dbReference type="RefSeq" id="XP_030979454.1"/>
    </source>
</evidence>
<reference evidence="3" key="3">
    <citation type="submission" date="2025-08" db="UniProtKB">
        <authorList>
            <consortium name="RefSeq"/>
        </authorList>
    </citation>
    <scope>IDENTIFICATION</scope>
    <source>
        <strain evidence="3">NI907</strain>
    </source>
</reference>
<reference evidence="2 3" key="1">
    <citation type="journal article" date="2019" name="Mol. Biol. Evol.">
        <title>Blast fungal genomes show frequent chromosomal changes, gene gains and losses, and effector gene turnover.</title>
        <authorList>
            <person name="Gomez Luciano L.B."/>
            <person name="Jason Tsai I."/>
            <person name="Chuma I."/>
            <person name="Tosa Y."/>
            <person name="Chen Y.H."/>
            <person name="Li J.Y."/>
            <person name="Li M.Y."/>
            <person name="Jade Lu M.Y."/>
            <person name="Nakayashiki H."/>
            <person name="Li W.H."/>
        </authorList>
    </citation>
    <scope>NUCLEOTIDE SEQUENCE [LARGE SCALE GENOMIC DNA]</scope>
    <source>
        <strain evidence="2 3">NI907</strain>
    </source>
</reference>
<feature type="signal peptide" evidence="1">
    <location>
        <begin position="1"/>
        <end position="19"/>
    </location>
</feature>
<keyword evidence="1" id="KW-0732">Signal</keyword>
<evidence type="ECO:0000256" key="1">
    <source>
        <dbReference type="SAM" id="SignalP"/>
    </source>
</evidence>
<keyword evidence="2" id="KW-1185">Reference proteome</keyword>
<dbReference type="Proteomes" id="UP000515153">
    <property type="component" value="Chromosome VII"/>
</dbReference>
<evidence type="ECO:0000313" key="2">
    <source>
        <dbReference type="Proteomes" id="UP000515153"/>
    </source>
</evidence>
<gene>
    <name evidence="3" type="ORF">PgNI_10111</name>
</gene>
<organism evidence="2 3">
    <name type="scientific">Pyricularia grisea</name>
    <name type="common">Crabgrass-specific blast fungus</name>
    <name type="synonym">Magnaporthe grisea</name>
    <dbReference type="NCBI Taxonomy" id="148305"/>
    <lineage>
        <taxon>Eukaryota</taxon>
        <taxon>Fungi</taxon>
        <taxon>Dikarya</taxon>
        <taxon>Ascomycota</taxon>
        <taxon>Pezizomycotina</taxon>
        <taxon>Sordariomycetes</taxon>
        <taxon>Sordariomycetidae</taxon>
        <taxon>Magnaporthales</taxon>
        <taxon>Pyriculariaceae</taxon>
        <taxon>Pyricularia</taxon>
    </lineage>
</organism>
<sequence>MQLQGILFVTLASVRVAEGRTKGLDCNAESQTDSSADSFAPIVLTSTEWDCVLGVAAEL</sequence>
<dbReference type="AlphaFoldDB" id="A0A6P8AX67"/>
<protein>
    <submittedName>
        <fullName evidence="3">Uncharacterized protein</fullName>
    </submittedName>
</protein>
<dbReference type="KEGG" id="pgri:PgNI_10111"/>